<dbReference type="AlphaFoldDB" id="A0A1M5SQ13"/>
<evidence type="ECO:0000256" key="5">
    <source>
        <dbReference type="ARBA" id="ARBA00093765"/>
    </source>
</evidence>
<evidence type="ECO:0000256" key="2">
    <source>
        <dbReference type="ARBA" id="ARBA00022490"/>
    </source>
</evidence>
<keyword evidence="4" id="KW-0143">Chaperone</keyword>
<evidence type="ECO:0000256" key="4">
    <source>
        <dbReference type="ARBA" id="ARBA00023186"/>
    </source>
</evidence>
<keyword evidence="2" id="KW-0963">Cytoplasm</keyword>
<dbReference type="Proteomes" id="UP000243255">
    <property type="component" value="Unassembled WGS sequence"/>
</dbReference>
<evidence type="ECO:0000256" key="3">
    <source>
        <dbReference type="ARBA" id="ARBA00022795"/>
    </source>
</evidence>
<protein>
    <recommendedName>
        <fullName evidence="7">Flagellar protein FliT</fullName>
    </recommendedName>
</protein>
<keyword evidence="9" id="KW-1185">Reference proteome</keyword>
<evidence type="ECO:0000256" key="1">
    <source>
        <dbReference type="ARBA" id="ARBA00004514"/>
    </source>
</evidence>
<dbReference type="STRING" id="1121321.SAMN04488530_14414"/>
<evidence type="ECO:0000313" key="8">
    <source>
        <dbReference type="EMBL" id="SHH40575.1"/>
    </source>
</evidence>
<comment type="function">
    <text evidence="5">May act as an export chaperone for the filament capping protein FliD.</text>
</comment>
<proteinExistence type="inferred from homology"/>
<keyword evidence="3" id="KW-1005">Bacterial flagellum biogenesis</keyword>
<dbReference type="RefSeq" id="WP_073127488.1">
    <property type="nucleotide sequence ID" value="NZ_BAABCH010000009.1"/>
</dbReference>
<evidence type="ECO:0000313" key="9">
    <source>
        <dbReference type="Proteomes" id="UP000243255"/>
    </source>
</evidence>
<name>A0A1M5SQ13_9FIRM</name>
<evidence type="ECO:0000256" key="6">
    <source>
        <dbReference type="ARBA" id="ARBA00093785"/>
    </source>
</evidence>
<accession>A0A1M5SQ13</accession>
<dbReference type="InterPro" id="IPR008622">
    <property type="entry name" value="FliT"/>
</dbReference>
<dbReference type="EMBL" id="FQWX01000044">
    <property type="protein sequence ID" value="SHH40575.1"/>
    <property type="molecule type" value="Genomic_DNA"/>
</dbReference>
<sequence>MEELTKAYKEISLELITRLENGELDTIEKLLDNRQEILNQEILNEESNKKRFKDILVKQGILEIDNNINNLLNENIIKVKNEIREHKMSKQANNSYINFNKNKLNIFNEKV</sequence>
<comment type="subcellular location">
    <subcellularLocation>
        <location evidence="1">Cytoplasm</location>
        <location evidence="1">Cytosol</location>
    </subcellularLocation>
</comment>
<dbReference type="Pfam" id="PF05400">
    <property type="entry name" value="FliT"/>
    <property type="match status" value="1"/>
</dbReference>
<comment type="similarity">
    <text evidence="6">Belongs to the bacillales FliT family.</text>
</comment>
<organism evidence="8 9">
    <name type="scientific">Asaccharospora irregularis DSM 2635</name>
    <dbReference type="NCBI Taxonomy" id="1121321"/>
    <lineage>
        <taxon>Bacteria</taxon>
        <taxon>Bacillati</taxon>
        <taxon>Bacillota</taxon>
        <taxon>Clostridia</taxon>
        <taxon>Peptostreptococcales</taxon>
        <taxon>Peptostreptococcaceae</taxon>
        <taxon>Asaccharospora</taxon>
    </lineage>
</organism>
<gene>
    <name evidence="8" type="ORF">SAMN04488530_14414</name>
</gene>
<reference evidence="9" key="1">
    <citation type="submission" date="2016-11" db="EMBL/GenBank/DDBJ databases">
        <authorList>
            <person name="Varghese N."/>
            <person name="Submissions S."/>
        </authorList>
    </citation>
    <scope>NUCLEOTIDE SEQUENCE [LARGE SCALE GENOMIC DNA]</scope>
    <source>
        <strain evidence="9">DSM 2635</strain>
    </source>
</reference>
<evidence type="ECO:0000256" key="7">
    <source>
        <dbReference type="ARBA" id="ARBA00093797"/>
    </source>
</evidence>